<dbReference type="AlphaFoldDB" id="A0A7Z0EF51"/>
<evidence type="ECO:0000256" key="4">
    <source>
        <dbReference type="PIRSR" id="PIRSR605511-2"/>
    </source>
</evidence>
<dbReference type="InterPro" id="IPR005511">
    <property type="entry name" value="SMP-30"/>
</dbReference>
<name>A0A7Z0EF51_9MICO</name>
<protein>
    <submittedName>
        <fullName evidence="6">Sugar lactone lactonase YvrE</fullName>
    </submittedName>
</protein>
<comment type="similarity">
    <text evidence="1">Belongs to the SMP-30/CGR1 family.</text>
</comment>
<dbReference type="EMBL" id="JACCFM010000001">
    <property type="protein sequence ID" value="NYJ20441.1"/>
    <property type="molecule type" value="Genomic_DNA"/>
</dbReference>
<reference evidence="6 7" key="1">
    <citation type="submission" date="2020-07" db="EMBL/GenBank/DDBJ databases">
        <title>Sequencing the genomes of 1000 actinobacteria strains.</title>
        <authorList>
            <person name="Klenk H.-P."/>
        </authorList>
    </citation>
    <scope>NUCLEOTIDE SEQUENCE [LARGE SCALE GENOMIC DNA]</scope>
    <source>
        <strain evidence="6 7">LI1</strain>
    </source>
</reference>
<dbReference type="Proteomes" id="UP000537260">
    <property type="component" value="Unassembled WGS sequence"/>
</dbReference>
<comment type="caution">
    <text evidence="6">The sequence shown here is derived from an EMBL/GenBank/DDBJ whole genome shotgun (WGS) entry which is preliminary data.</text>
</comment>
<evidence type="ECO:0000256" key="3">
    <source>
        <dbReference type="PIRSR" id="PIRSR605511-1"/>
    </source>
</evidence>
<keyword evidence="7" id="KW-1185">Reference proteome</keyword>
<keyword evidence="4" id="KW-0862">Zinc</keyword>
<dbReference type="InterPro" id="IPR013658">
    <property type="entry name" value="SGL"/>
</dbReference>
<dbReference type="PANTHER" id="PTHR47572">
    <property type="entry name" value="LIPOPROTEIN-RELATED"/>
    <property type="match status" value="1"/>
</dbReference>
<dbReference type="RefSeq" id="WP_179579049.1">
    <property type="nucleotide sequence ID" value="NZ_JACCFM010000001.1"/>
</dbReference>
<evidence type="ECO:0000313" key="6">
    <source>
        <dbReference type="EMBL" id="NYJ20441.1"/>
    </source>
</evidence>
<gene>
    <name evidence="6" type="ORF">HNR05_002232</name>
</gene>
<dbReference type="InterPro" id="IPR051262">
    <property type="entry name" value="SMP-30/CGR1_Lactonase"/>
</dbReference>
<evidence type="ECO:0000256" key="2">
    <source>
        <dbReference type="ARBA" id="ARBA00022801"/>
    </source>
</evidence>
<dbReference type="GO" id="GO:0016787">
    <property type="term" value="F:hydrolase activity"/>
    <property type="evidence" value="ECO:0007669"/>
    <property type="project" value="UniProtKB-KW"/>
</dbReference>
<feature type="binding site" evidence="4">
    <location>
        <position position="147"/>
    </location>
    <ligand>
        <name>a divalent metal cation</name>
        <dbReference type="ChEBI" id="CHEBI:60240"/>
    </ligand>
</feature>
<sequence>MEAIIEGLAFPEGIRWRAGALYFSDVHSHQVLRWQGGRLEVLAHIPEKPSGLGFLNDDTLLVASQHDRAIYRIDLTKPGSAPVLHADLSAVASWHLNDMITDSRGRAYVGNYGSGALPGEALAPATLALVSTDGVVTPVADNLWFPNGMAFTSDERTLIVAETRSEPGRLTAFAVAEDGSLGERRELCVFDGEWPDGIAIDRNNDIWVASPFSDEVLRVNLAGQIVERVAVPAPYAVAVGGESGRDLFVASAETWVPEDAARLRSGRIFRLEHAVR</sequence>
<feature type="active site" description="Proton donor/acceptor" evidence="3">
    <location>
        <position position="196"/>
    </location>
</feature>
<feature type="binding site" evidence="4">
    <location>
        <position position="196"/>
    </location>
    <ligand>
        <name>a divalent metal cation</name>
        <dbReference type="ChEBI" id="CHEBI:60240"/>
    </ligand>
</feature>
<dbReference type="InterPro" id="IPR011042">
    <property type="entry name" value="6-blade_b-propeller_TolB-like"/>
</dbReference>
<dbReference type="SUPFAM" id="SSF63829">
    <property type="entry name" value="Calcium-dependent phosphotriesterase"/>
    <property type="match status" value="1"/>
</dbReference>
<evidence type="ECO:0000259" key="5">
    <source>
        <dbReference type="Pfam" id="PF08450"/>
    </source>
</evidence>
<comment type="cofactor">
    <cofactor evidence="4">
        <name>Zn(2+)</name>
        <dbReference type="ChEBI" id="CHEBI:29105"/>
    </cofactor>
    <text evidence="4">Binds 1 divalent metal cation per subunit.</text>
</comment>
<evidence type="ECO:0000313" key="7">
    <source>
        <dbReference type="Proteomes" id="UP000537260"/>
    </source>
</evidence>
<proteinExistence type="inferred from homology"/>
<dbReference type="Gene3D" id="2.120.10.30">
    <property type="entry name" value="TolB, C-terminal domain"/>
    <property type="match status" value="1"/>
</dbReference>
<organism evidence="6 7">
    <name type="scientific">Glaciibacter psychrotolerans</name>
    <dbReference type="NCBI Taxonomy" id="670054"/>
    <lineage>
        <taxon>Bacteria</taxon>
        <taxon>Bacillati</taxon>
        <taxon>Actinomycetota</taxon>
        <taxon>Actinomycetes</taxon>
        <taxon>Micrococcales</taxon>
        <taxon>Microbacteriaceae</taxon>
        <taxon>Glaciibacter</taxon>
    </lineage>
</organism>
<feature type="binding site" evidence="4">
    <location>
        <position position="97"/>
    </location>
    <ligand>
        <name>substrate</name>
    </ligand>
</feature>
<dbReference type="GO" id="GO:0046872">
    <property type="term" value="F:metal ion binding"/>
    <property type="evidence" value="ECO:0007669"/>
    <property type="project" value="UniProtKB-KW"/>
</dbReference>
<keyword evidence="2" id="KW-0378">Hydrolase</keyword>
<dbReference type="PANTHER" id="PTHR47572:SF4">
    <property type="entry name" value="LACTONASE DRP35"/>
    <property type="match status" value="1"/>
</dbReference>
<dbReference type="Pfam" id="PF08450">
    <property type="entry name" value="SGL"/>
    <property type="match status" value="1"/>
</dbReference>
<dbReference type="PRINTS" id="PR01790">
    <property type="entry name" value="SMP30FAMILY"/>
</dbReference>
<evidence type="ECO:0000256" key="1">
    <source>
        <dbReference type="ARBA" id="ARBA00008853"/>
    </source>
</evidence>
<keyword evidence="4" id="KW-0479">Metal-binding</keyword>
<feature type="domain" description="SMP-30/Gluconolactonase/LRE-like region" evidence="5">
    <location>
        <begin position="10"/>
        <end position="252"/>
    </location>
</feature>
<accession>A0A7Z0EF51</accession>